<feature type="repeat" description="TPR" evidence="3">
    <location>
        <begin position="134"/>
        <end position="167"/>
    </location>
</feature>
<dbReference type="PROSITE" id="PS50005">
    <property type="entry name" value="TPR"/>
    <property type="match status" value="3"/>
</dbReference>
<comment type="caution">
    <text evidence="4">The sequence shown here is derived from an EMBL/GenBank/DDBJ whole genome shotgun (WGS) entry which is preliminary data.</text>
</comment>
<keyword evidence="1" id="KW-0677">Repeat</keyword>
<evidence type="ECO:0000256" key="1">
    <source>
        <dbReference type="ARBA" id="ARBA00022737"/>
    </source>
</evidence>
<evidence type="ECO:0000256" key="2">
    <source>
        <dbReference type="ARBA" id="ARBA00022803"/>
    </source>
</evidence>
<dbReference type="EMBL" id="QXIR01000015">
    <property type="protein sequence ID" value="RIW33142.1"/>
    <property type="molecule type" value="Genomic_DNA"/>
</dbReference>
<keyword evidence="2 3" id="KW-0802">TPR repeat</keyword>
<dbReference type="Pfam" id="PF14559">
    <property type="entry name" value="TPR_19"/>
    <property type="match status" value="2"/>
</dbReference>
<dbReference type="Pfam" id="PF13432">
    <property type="entry name" value="TPR_16"/>
    <property type="match status" value="1"/>
</dbReference>
<dbReference type="Proteomes" id="UP000265801">
    <property type="component" value="Unassembled WGS sequence"/>
</dbReference>
<dbReference type="PANTHER" id="PTHR45586">
    <property type="entry name" value="TPR REPEAT-CONTAINING PROTEIN PA4667"/>
    <property type="match status" value="1"/>
</dbReference>
<organism evidence="4 5">
    <name type="scientific">Bacillus salacetis</name>
    <dbReference type="NCBI Taxonomy" id="2315464"/>
    <lineage>
        <taxon>Bacteria</taxon>
        <taxon>Bacillati</taxon>
        <taxon>Bacillota</taxon>
        <taxon>Bacilli</taxon>
        <taxon>Bacillales</taxon>
        <taxon>Bacillaceae</taxon>
        <taxon>Bacillus</taxon>
    </lineage>
</organism>
<feature type="repeat" description="TPR" evidence="3">
    <location>
        <begin position="171"/>
        <end position="204"/>
    </location>
</feature>
<feature type="repeat" description="TPR" evidence="3">
    <location>
        <begin position="374"/>
        <end position="407"/>
    </location>
</feature>
<gene>
    <name evidence="4" type="ORF">D3H55_12215</name>
</gene>
<reference evidence="4 5" key="1">
    <citation type="submission" date="2018-09" db="EMBL/GenBank/DDBJ databases">
        <title>Bacillus saliacetes sp. nov., isolated from Thai shrimp paste (Ka-pi).</title>
        <authorList>
            <person name="Daroonpunt R."/>
            <person name="Tanasupawat S."/>
            <person name="Yiamsombut S."/>
        </authorList>
    </citation>
    <scope>NUCLEOTIDE SEQUENCE [LARGE SCALE GENOMIC DNA]</scope>
    <source>
        <strain evidence="4 5">SKP7-4</strain>
    </source>
</reference>
<dbReference type="InterPro" id="IPR019734">
    <property type="entry name" value="TPR_rpt"/>
</dbReference>
<evidence type="ECO:0000313" key="5">
    <source>
        <dbReference type="Proteomes" id="UP000265801"/>
    </source>
</evidence>
<proteinExistence type="predicted"/>
<sequence>MNYAEEMLTSLKNGDLDSANKHFKRVKNLGADEEKFTLAENLHHLGFLEEAKELLEILLAKYPGEGELIVMLAEVHVELDDEEGALDLLSGMGETDPDYPRALLLQADLFQMQGLFEVSEQKLIQAKNLLADEPVIDFALGELYLEIGKFLEAIRSYESVLQSGKTNVGGVDVHQRMGEALSAGGDFEQALDHYEKALDEHLEINTLFGYAFTAYQAGYYARAIEKLEAVKELDPDYTSVYLLLSKAYEHEEELEKSLETVKEGIGHDEFNKELLFHGGKICLKLANEPEAERLLREALALDPGYMEAALTLNKLFLQQERYGDILEIFNIMESEGEEEPQLHWDAAAAYEKTENYKEALKQYRLAYTFFKDHPDFLQEYGYFLIEEGKHEEAREVFIELLKKDPSNEEWAMVIERLEE</sequence>
<dbReference type="Gene3D" id="1.25.40.10">
    <property type="entry name" value="Tetratricopeptide repeat domain"/>
    <property type="match status" value="3"/>
</dbReference>
<dbReference type="InterPro" id="IPR011990">
    <property type="entry name" value="TPR-like_helical_dom_sf"/>
</dbReference>
<accession>A0A3A1R1T5</accession>
<dbReference type="RefSeq" id="WP_119547199.1">
    <property type="nucleotide sequence ID" value="NZ_QXIR01000015.1"/>
</dbReference>
<evidence type="ECO:0000313" key="4">
    <source>
        <dbReference type="EMBL" id="RIW33142.1"/>
    </source>
</evidence>
<dbReference type="PANTHER" id="PTHR45586:SF1">
    <property type="entry name" value="LIPOPOLYSACCHARIDE ASSEMBLY PROTEIN B"/>
    <property type="match status" value="1"/>
</dbReference>
<protein>
    <submittedName>
        <fullName evidence="4">Uncharacterized protein</fullName>
    </submittedName>
</protein>
<dbReference type="OrthoDB" id="2080803at2"/>
<name>A0A3A1R1T5_9BACI</name>
<dbReference type="InterPro" id="IPR051012">
    <property type="entry name" value="CellSynth/LPSAsmb/PSIAsmb"/>
</dbReference>
<keyword evidence="5" id="KW-1185">Reference proteome</keyword>
<dbReference type="AlphaFoldDB" id="A0A3A1R1T5"/>
<dbReference type="SUPFAM" id="SSF48452">
    <property type="entry name" value="TPR-like"/>
    <property type="match status" value="2"/>
</dbReference>
<dbReference type="SMART" id="SM00028">
    <property type="entry name" value="TPR"/>
    <property type="match status" value="6"/>
</dbReference>
<evidence type="ECO:0000256" key="3">
    <source>
        <dbReference type="PROSITE-ProRule" id="PRU00339"/>
    </source>
</evidence>